<keyword evidence="1" id="KW-0472">Membrane</keyword>
<name>T0Y5N5_9ZZZZ</name>
<feature type="domain" description="DUF2070" evidence="2">
    <location>
        <begin position="1"/>
        <end position="117"/>
    </location>
</feature>
<proteinExistence type="predicted"/>
<feature type="non-terminal residue" evidence="3">
    <location>
        <position position="1"/>
    </location>
</feature>
<reference evidence="3" key="1">
    <citation type="submission" date="2013-08" db="EMBL/GenBank/DDBJ databases">
        <authorList>
            <person name="Mendez C."/>
            <person name="Richter M."/>
            <person name="Ferrer M."/>
            <person name="Sanchez J."/>
        </authorList>
    </citation>
    <scope>NUCLEOTIDE SEQUENCE</scope>
</reference>
<keyword evidence="1" id="KW-0812">Transmembrane</keyword>
<reference evidence="3" key="2">
    <citation type="journal article" date="2014" name="ISME J.">
        <title>Microbial stratification in low pH oxic and suboxic macroscopic growths along an acid mine drainage.</title>
        <authorList>
            <person name="Mendez-Garcia C."/>
            <person name="Mesa V."/>
            <person name="Sprenger R.R."/>
            <person name="Richter M."/>
            <person name="Diez M.S."/>
            <person name="Solano J."/>
            <person name="Bargiela R."/>
            <person name="Golyshina O.V."/>
            <person name="Manteca A."/>
            <person name="Ramos J.L."/>
            <person name="Gallego J.R."/>
            <person name="Llorente I."/>
            <person name="Martins Dos Santos V.A."/>
            <person name="Jensen O.N."/>
            <person name="Pelaez A.I."/>
            <person name="Sanchez J."/>
            <person name="Ferrer M."/>
        </authorList>
    </citation>
    <scope>NUCLEOTIDE SEQUENCE</scope>
</reference>
<evidence type="ECO:0000256" key="1">
    <source>
        <dbReference type="SAM" id="Phobius"/>
    </source>
</evidence>
<dbReference type="EMBL" id="AUZY01012317">
    <property type="protein sequence ID" value="EQD30421.1"/>
    <property type="molecule type" value="Genomic_DNA"/>
</dbReference>
<evidence type="ECO:0000313" key="3">
    <source>
        <dbReference type="EMBL" id="EQD30421.1"/>
    </source>
</evidence>
<protein>
    <recommendedName>
        <fullName evidence="2">DUF2070 domain-containing protein</fullName>
    </recommendedName>
</protein>
<dbReference type="AlphaFoldDB" id="T0Y5N5"/>
<comment type="caution">
    <text evidence="3">The sequence shown here is derived from an EMBL/GenBank/DDBJ whole genome shotgun (WGS) entry which is preliminary data.</text>
</comment>
<keyword evidence="1" id="KW-1133">Transmembrane helix</keyword>
<evidence type="ECO:0000259" key="2">
    <source>
        <dbReference type="Pfam" id="PF09843"/>
    </source>
</evidence>
<organism evidence="3">
    <name type="scientific">mine drainage metagenome</name>
    <dbReference type="NCBI Taxonomy" id="410659"/>
    <lineage>
        <taxon>unclassified sequences</taxon>
        <taxon>metagenomes</taxon>
        <taxon>ecological metagenomes</taxon>
    </lineage>
</organism>
<gene>
    <name evidence="3" type="ORF">B1B_18407</name>
</gene>
<dbReference type="Pfam" id="PF09843">
    <property type="entry name" value="DUF2070"/>
    <property type="match status" value="1"/>
</dbReference>
<sequence length="127" mass="13961">NNIKDELITMAEQKVAKKVSYIDIFTTDNHYVNQSTLDMNPLGERDDAEMITDLIAGSIDKAIADIEPCRAGMGSSNVTVSMGEENMFEKLLTSVFKSVKQAKYLIVAVVVLTVALSLIVFNLPFLS</sequence>
<accession>T0Y5N5</accession>
<feature type="transmembrane region" description="Helical" evidence="1">
    <location>
        <begin position="104"/>
        <end position="125"/>
    </location>
</feature>
<dbReference type="InterPro" id="IPR019204">
    <property type="entry name" value="DUF2070_membrane"/>
</dbReference>